<dbReference type="SMART" id="SM00060">
    <property type="entry name" value="FN3"/>
    <property type="match status" value="8"/>
</dbReference>
<reference evidence="3 4" key="1">
    <citation type="submission" date="2021-07" db="EMBL/GenBank/DDBJ databases">
        <title>Paenibacillus radiodurans sp. nov., isolated from the southeastern edge of Tengger Desert.</title>
        <authorList>
            <person name="Zhang G."/>
        </authorList>
    </citation>
    <scope>NUCLEOTIDE SEQUENCE [LARGE SCALE GENOMIC DNA]</scope>
    <source>
        <strain evidence="3 4">DT7-4</strain>
    </source>
</reference>
<feature type="domain" description="Fibronectin type-III" evidence="2">
    <location>
        <begin position="994"/>
        <end position="1079"/>
    </location>
</feature>
<feature type="domain" description="Fibronectin type-III" evidence="2">
    <location>
        <begin position="679"/>
        <end position="764"/>
    </location>
</feature>
<dbReference type="InterPro" id="IPR003961">
    <property type="entry name" value="FN3_dom"/>
</dbReference>
<protein>
    <recommendedName>
        <fullName evidence="2">Fibronectin type-III domain-containing protein</fullName>
    </recommendedName>
</protein>
<organism evidence="3 4">
    <name type="scientific">Paenibacillus oenotherae</name>
    <dbReference type="NCBI Taxonomy" id="1435645"/>
    <lineage>
        <taxon>Bacteria</taxon>
        <taxon>Bacillati</taxon>
        <taxon>Bacillota</taxon>
        <taxon>Bacilli</taxon>
        <taxon>Bacillales</taxon>
        <taxon>Paenibacillaceae</taxon>
        <taxon>Paenibacillus</taxon>
    </lineage>
</organism>
<feature type="domain" description="Fibronectin type-III" evidence="2">
    <location>
        <begin position="589"/>
        <end position="676"/>
    </location>
</feature>
<sequence>MKLSPHFGKERLVSVSSVVYNPMNDVVDNVYNSPTNEGIPTVPTGLTTPIQSNTTINLNWTASTDAAGIANYEVYQDGTKIGTTSNTHFTAVGLESNTTHSFYVKAVDTDSEVSEASETITASTINRNEKEVAEGEDTVYLIGTVPSNNQVEKNASAGSWRSFETANLEESVVIEIPIPEEEGMYKIVYRMATGPDMGTVQFDLGRLGPPKYSIDFYQSNPGFKEFEEGWTILPTKYGEYKKRLTVKGKHESSTGYKMGIDAVYYIKDTVKPTTPSTLSLVNKTMTSVKLTWSAATDNARLKEYEILSGTTVLGTVDAYTTSYTAEGLTPNAAYNFIVRAKDYSGNLSDPTEALVVKTGLPPTKPTGLTSPIQSNTTINLNWTASTDAAGIANYEVYQDGTKIGTTSNTHFTAVGLESNTTHSFYVKAVDTDSEVSEVSETVTASTVDENAMQVLEFEGISHTNTGQSSIRVADGDASAGEWQNINTEAVDEYVEFNVPVSEPGSYQVIVRVRKGPDMGRMQLNNNPTIIDGYNSNTEFEEINMGWVTVQTDDTHAFRFTVKGKNASSADYKIGLDALYLIKDSEKPTTPSALSLVKKTMTSAEMVWSATTDNVQLKEYEILSGSTVIGTVDAHTTSYTAEGLTPNAIYSFTVRAKDYTGNLSDPTKALVVKTGLPPTVPTGLTSPIQSNMTINLNWTASTDAAGIASYEVYQDGTKIGITSRTHYTAVGLESNTTHSFYVKAVDTDGEVSEVSETITASTVDENAMQVLEFEGISHTNTGQSSIRVGDGDASAGEWQNVNTKAVGEYVEFNVPVSEPGSYQVIVRVRKGPDMGRMQLNNNPTIIDGYNSNTEFEEINMGWVTVQTDDTHAFRFTVKGKNASSADYKIGLDALYLIKDSEKPTTPSTLSLVRKTATSAELTWIASMDNAELKEYDILSGSTVIGIVDAHTTSYIAEGLAPNAIYSFTVRAKDHTGNLSDPTEALVVKTGLPPTVPTGLTSPIQSNTTINLSWTASTDAAGIANYEVYQDGTKIGTTSNTHFTAVGLESNTTHSFYVKAVDTDSEVSEVSETITASTVDENAMQVLEFEDISHTNTGQSSIRVVSGDASAGEWQNVNTKAVSEYVEFNVPVSEPGSYQVIVRVRKGPDMGRMQLNNNPTIIDGYNSSTEFEEINMGWVTVQTDDTHAFRFTVKGKNASSTDYKIGLDALYLIKDSEKPTTPANIMVSELSANHFKIAWDASADNAKVASYEIYNGTTLLATVPGTETTYKVQNAAFGIYDISIRAKDASGNLSLPSTVLHYTYIYDANEPNNTFAQAKVYSAGVQSGYLSAPSDVDYFRFIPVSTGVYHITLLVPDDNNYNVVLYNEMQQQISKGIIAGNKNEEVSFNVESGKSYYIKVIAGESTISIEPYKFQISRKATHYVYDKSNRLIKRTITLGMYVYTTEYIYDLNGIFVSTVTRQELVQL</sequence>
<dbReference type="Gene3D" id="2.60.120.380">
    <property type="match status" value="1"/>
</dbReference>
<dbReference type="Proteomes" id="UP000812277">
    <property type="component" value="Unassembled WGS sequence"/>
</dbReference>
<evidence type="ECO:0000313" key="4">
    <source>
        <dbReference type="Proteomes" id="UP000812277"/>
    </source>
</evidence>
<feature type="domain" description="Fibronectin type-III" evidence="2">
    <location>
        <begin position="274"/>
        <end position="361"/>
    </location>
</feature>
<proteinExistence type="predicted"/>
<evidence type="ECO:0000259" key="2">
    <source>
        <dbReference type="PROSITE" id="PS50853"/>
    </source>
</evidence>
<evidence type="ECO:0000256" key="1">
    <source>
        <dbReference type="ARBA" id="ARBA00022737"/>
    </source>
</evidence>
<dbReference type="SUPFAM" id="SSF89260">
    <property type="entry name" value="Collagen-binding domain"/>
    <property type="match status" value="1"/>
</dbReference>
<accession>A0ABS7D812</accession>
<keyword evidence="1" id="KW-0677">Repeat</keyword>
<keyword evidence="4" id="KW-1185">Reference proteome</keyword>
<dbReference type="Pfam" id="PF00041">
    <property type="entry name" value="fn3"/>
    <property type="match status" value="3"/>
</dbReference>
<name>A0ABS7D812_9BACL</name>
<comment type="caution">
    <text evidence="3">The sequence shown here is derived from an EMBL/GenBank/DDBJ whole genome shotgun (WGS) entry which is preliminary data.</text>
</comment>
<dbReference type="CDD" id="cd00063">
    <property type="entry name" value="FN3"/>
    <property type="match status" value="8"/>
</dbReference>
<dbReference type="Gene3D" id="2.60.120.260">
    <property type="entry name" value="Galactose-binding domain-like"/>
    <property type="match status" value="3"/>
</dbReference>
<feature type="domain" description="Fibronectin type-III" evidence="2">
    <location>
        <begin position="904"/>
        <end position="991"/>
    </location>
</feature>
<dbReference type="RefSeq" id="WP_219873319.1">
    <property type="nucleotide sequence ID" value="NZ_JAHZIJ010000010.1"/>
</dbReference>
<feature type="domain" description="Fibronectin type-III" evidence="2">
    <location>
        <begin position="1219"/>
        <end position="1306"/>
    </location>
</feature>
<gene>
    <name evidence="3" type="ORF">K0T92_15125</name>
</gene>
<dbReference type="PROSITE" id="PS50853">
    <property type="entry name" value="FN3"/>
    <property type="match status" value="8"/>
</dbReference>
<dbReference type="Gene3D" id="2.60.40.10">
    <property type="entry name" value="Immunoglobulins"/>
    <property type="match status" value="8"/>
</dbReference>
<evidence type="ECO:0000313" key="3">
    <source>
        <dbReference type="EMBL" id="MBW7476077.1"/>
    </source>
</evidence>
<dbReference type="PANTHER" id="PTHR13817">
    <property type="entry name" value="TITIN"/>
    <property type="match status" value="1"/>
</dbReference>
<feature type="domain" description="Fibronectin type-III" evidence="2">
    <location>
        <begin position="42"/>
        <end position="127"/>
    </location>
</feature>
<dbReference type="InterPro" id="IPR036116">
    <property type="entry name" value="FN3_sf"/>
</dbReference>
<dbReference type="SUPFAM" id="SSF49265">
    <property type="entry name" value="Fibronectin type III"/>
    <property type="match status" value="5"/>
</dbReference>
<dbReference type="InterPro" id="IPR013783">
    <property type="entry name" value="Ig-like_fold"/>
</dbReference>
<dbReference type="PANTHER" id="PTHR13817:SF166">
    <property type="entry name" value="NEURONAL IGCAM-RELATED"/>
    <property type="match status" value="1"/>
</dbReference>
<feature type="domain" description="Fibronectin type-III" evidence="2">
    <location>
        <begin position="364"/>
        <end position="449"/>
    </location>
</feature>
<dbReference type="InterPro" id="IPR050964">
    <property type="entry name" value="Striated_Muscle_Regulatory"/>
</dbReference>
<dbReference type="EMBL" id="JAHZIJ010000010">
    <property type="protein sequence ID" value="MBW7476077.1"/>
    <property type="molecule type" value="Genomic_DNA"/>
</dbReference>